<dbReference type="Pfam" id="PF07690">
    <property type="entry name" value="MFS_1"/>
    <property type="match status" value="1"/>
</dbReference>
<dbReference type="PRINTS" id="PR01035">
    <property type="entry name" value="TCRTETA"/>
</dbReference>
<feature type="transmembrane region" description="Helical" evidence="6">
    <location>
        <begin position="220"/>
        <end position="243"/>
    </location>
</feature>
<keyword evidence="3 6" id="KW-0812">Transmembrane</keyword>
<evidence type="ECO:0000256" key="3">
    <source>
        <dbReference type="ARBA" id="ARBA00022692"/>
    </source>
</evidence>
<feature type="transmembrane region" description="Helical" evidence="6">
    <location>
        <begin position="310"/>
        <end position="333"/>
    </location>
</feature>
<feature type="transmembrane region" description="Helical" evidence="6">
    <location>
        <begin position="345"/>
        <end position="369"/>
    </location>
</feature>
<evidence type="ECO:0000256" key="5">
    <source>
        <dbReference type="ARBA" id="ARBA00023136"/>
    </source>
</evidence>
<keyword evidence="4 6" id="KW-1133">Transmembrane helix</keyword>
<comment type="subcellular location">
    <subcellularLocation>
        <location evidence="1">Membrane</location>
        <topology evidence="1">Multi-pass membrane protein</topology>
    </subcellularLocation>
</comment>
<keyword evidence="9" id="KW-1185">Reference proteome</keyword>
<feature type="transmembrane region" description="Helical" evidence="6">
    <location>
        <begin position="133"/>
        <end position="155"/>
    </location>
</feature>
<evidence type="ECO:0000259" key="7">
    <source>
        <dbReference type="PROSITE" id="PS50850"/>
    </source>
</evidence>
<dbReference type="SUPFAM" id="SSF103473">
    <property type="entry name" value="MFS general substrate transporter"/>
    <property type="match status" value="1"/>
</dbReference>
<evidence type="ECO:0000313" key="9">
    <source>
        <dbReference type="Proteomes" id="UP001595776"/>
    </source>
</evidence>
<dbReference type="RefSeq" id="WP_068143481.1">
    <property type="nucleotide sequence ID" value="NZ_JBHSCR010000014.1"/>
</dbReference>
<feature type="transmembrane region" description="Helical" evidence="6">
    <location>
        <begin position="286"/>
        <end position="304"/>
    </location>
</feature>
<keyword evidence="5 6" id="KW-0472">Membrane</keyword>
<feature type="transmembrane region" description="Helical" evidence="6">
    <location>
        <begin position="167"/>
        <end position="189"/>
    </location>
</feature>
<feature type="transmembrane region" description="Helical" evidence="6">
    <location>
        <begin position="375"/>
        <end position="393"/>
    </location>
</feature>
<evidence type="ECO:0000313" key="8">
    <source>
        <dbReference type="EMBL" id="MFC4348862.1"/>
    </source>
</evidence>
<reference evidence="9" key="1">
    <citation type="journal article" date="2019" name="Int. J. Syst. Evol. Microbiol.">
        <title>The Global Catalogue of Microorganisms (GCM) 10K type strain sequencing project: providing services to taxonomists for standard genome sequencing and annotation.</title>
        <authorList>
            <consortium name="The Broad Institute Genomics Platform"/>
            <consortium name="The Broad Institute Genome Sequencing Center for Infectious Disease"/>
            <person name="Wu L."/>
            <person name="Ma J."/>
        </authorList>
    </citation>
    <scope>NUCLEOTIDE SEQUENCE [LARGE SCALE GENOMIC DNA]</scope>
    <source>
        <strain evidence="9">CGMCC 1.15304</strain>
    </source>
</reference>
<dbReference type="Proteomes" id="UP001595776">
    <property type="component" value="Unassembled WGS sequence"/>
</dbReference>
<comment type="caution">
    <text evidence="8">The sequence shown here is derived from an EMBL/GenBank/DDBJ whole genome shotgun (WGS) entry which is preliminary data.</text>
</comment>
<feature type="transmembrane region" description="Helical" evidence="6">
    <location>
        <begin position="255"/>
        <end position="274"/>
    </location>
</feature>
<dbReference type="PANTHER" id="PTHR23504:SF15">
    <property type="entry name" value="MAJOR FACILITATOR SUPERFAMILY (MFS) PROFILE DOMAIN-CONTAINING PROTEIN"/>
    <property type="match status" value="1"/>
</dbReference>
<dbReference type="PANTHER" id="PTHR23504">
    <property type="entry name" value="MAJOR FACILITATOR SUPERFAMILY DOMAIN-CONTAINING PROTEIN 10"/>
    <property type="match status" value="1"/>
</dbReference>
<dbReference type="PROSITE" id="PS50850">
    <property type="entry name" value="MFS"/>
    <property type="match status" value="1"/>
</dbReference>
<dbReference type="InterPro" id="IPR036259">
    <property type="entry name" value="MFS_trans_sf"/>
</dbReference>
<dbReference type="EMBL" id="JBHSCR010000014">
    <property type="protein sequence ID" value="MFC4348862.1"/>
    <property type="molecule type" value="Genomic_DNA"/>
</dbReference>
<dbReference type="InterPro" id="IPR011701">
    <property type="entry name" value="MFS"/>
</dbReference>
<evidence type="ECO:0000256" key="6">
    <source>
        <dbReference type="SAM" id="Phobius"/>
    </source>
</evidence>
<protein>
    <submittedName>
        <fullName evidence="8">MFS transporter</fullName>
    </submittedName>
</protein>
<feature type="transmembrane region" description="Helical" evidence="6">
    <location>
        <begin position="43"/>
        <end position="64"/>
    </location>
</feature>
<name>A0ABV8UCC5_9PROT</name>
<sequence>MPAILFAIFIDLLGFGIIVPILPFLVGPYAGTVTVGGMVLDEATLGAALFSIYSLTAFAAGPLWGRLSDRIGRRPALAATFIGAMVSYVILAFSDSLLMLFLARAFSGAMAGNVGIAMAAMADLTDESNRGRAMGLIGAVFGLGFAFGPLVGGQLSHLSSASGGSAILLPGLVAASLSLIAAFMAYRFISETNSDESETETSHVSVRPPWSTFLKTPAQLALFSMFIVTSAGQIMAFTIMPFWTKDLLFWSQQEVGNLMGAIGLCIAAIQSLATGPLFKSIGELKSLVLGGSIHFIGCLVIIFGTPSFTVALIAFPLIMSGMTISFPALNSLLSRRTDRHHQGAALGLSSGISALGRVAGPLAAGLLYTKEAPEPLFYAIAVTSCLLLAWSFWELRKPAA</sequence>
<proteinExistence type="predicted"/>
<feature type="domain" description="Major facilitator superfamily (MFS) profile" evidence="7">
    <location>
        <begin position="1"/>
        <end position="399"/>
    </location>
</feature>
<evidence type="ECO:0000256" key="2">
    <source>
        <dbReference type="ARBA" id="ARBA00022448"/>
    </source>
</evidence>
<feature type="transmembrane region" description="Helical" evidence="6">
    <location>
        <begin position="76"/>
        <end position="93"/>
    </location>
</feature>
<feature type="transmembrane region" description="Helical" evidence="6">
    <location>
        <begin position="99"/>
        <end position="121"/>
    </location>
</feature>
<evidence type="ECO:0000256" key="1">
    <source>
        <dbReference type="ARBA" id="ARBA00004141"/>
    </source>
</evidence>
<feature type="transmembrane region" description="Helical" evidence="6">
    <location>
        <begin position="12"/>
        <end position="31"/>
    </location>
</feature>
<gene>
    <name evidence="8" type="ORF">ACFO5Q_13495</name>
</gene>
<evidence type="ECO:0000256" key="4">
    <source>
        <dbReference type="ARBA" id="ARBA00022989"/>
    </source>
</evidence>
<accession>A0ABV8UCC5</accession>
<dbReference type="InterPro" id="IPR020846">
    <property type="entry name" value="MFS_dom"/>
</dbReference>
<organism evidence="8 9">
    <name type="scientific">Kordiimonas lipolytica</name>
    <dbReference type="NCBI Taxonomy" id="1662421"/>
    <lineage>
        <taxon>Bacteria</taxon>
        <taxon>Pseudomonadati</taxon>
        <taxon>Pseudomonadota</taxon>
        <taxon>Alphaproteobacteria</taxon>
        <taxon>Kordiimonadales</taxon>
        <taxon>Kordiimonadaceae</taxon>
        <taxon>Kordiimonas</taxon>
    </lineage>
</organism>
<keyword evidence="2" id="KW-0813">Transport</keyword>
<dbReference type="Gene3D" id="1.20.1250.20">
    <property type="entry name" value="MFS general substrate transporter like domains"/>
    <property type="match status" value="1"/>
</dbReference>
<dbReference type="InterPro" id="IPR001958">
    <property type="entry name" value="Tet-R_TetA/multi-R_MdtG-like"/>
</dbReference>